<feature type="region of interest" description="Disordered" evidence="2">
    <location>
        <begin position="28"/>
        <end position="90"/>
    </location>
</feature>
<dbReference type="InterPro" id="IPR005162">
    <property type="entry name" value="Retrotrans_gag_dom"/>
</dbReference>
<feature type="compositionally biased region" description="Polar residues" evidence="2">
    <location>
        <begin position="38"/>
        <end position="50"/>
    </location>
</feature>
<dbReference type="PANTHER" id="PTHR33067:SF9">
    <property type="entry name" value="RNA-DIRECTED DNA POLYMERASE"/>
    <property type="match status" value="1"/>
</dbReference>
<sequence>MHTRSRGPPLEPIDLEIEASNRRRNALRRLNQRIRVSSPVQGRSPSPVQESPSPTPSPVHSPIPFEPHSPNLMENGNENNDPPPPPPTNAQLQQQLEALVRRLDQGANGVPVQNMFAYHGVANPPVGNNVNANNFELKRGLIQMAENNAFRGRPTEDPNKHITKFIQICNTTKINGVTDEQIRLRVFPFSLEDDAKDWLDSMEPNSIRTWDAMVEKFLEKYYPPSEALKRLSAILTFEQAPQESIRGAWERFKGLLKRCPNHGLNQTHQILSFYKGCLPEAKRELNLSAGGSLLKTGEAAAMEVIERVTSNDEGWNNERSKVHKIASASEGNHQDNMSKQMELIHKKLDLLGMGPSVQENQEGVEDVNYVHQGGNNRYYNNSRPNQGGGNYNHFGSQAHPNLSYGNPNSALQPPPGFTVSQGMITEPQKKSSEDILNAFMTQSHKNMEHTNQRLEKVENDMHNMTIHMKSLETQMSQIAQAVSSQHKQGHFPGQPNVNPKDCNAIYLRSGKSYEGPSMQETPPKPIVEPEVAPAEGAEAETENEVLETSSPAVQPEVSTPVKPAEVKVPFPQVLQKKKLDEKLSKFLDIFKKVHLNIPLIEALQQMPGYLKFLKEVVSKKKRLVDYEAINLTENCSAIIQQKMPEKLKDPGSFNISCVIGNDRQTKALCDLGASINLMPLSFFRKLKFGVLKPTTITLQMADKSVKYPNGVLENVLVRVNDFIFPVDFVVLDMKEDSNVPLILGRPFLATGKTLIDVTKGELTLRHGNKTAILSMIDKMRRHEMEDVKRVEEKPLNVKECKVIHVKDVETKDEILVKSLGELTTPQWLFGIEDEHLTSHMNVDSVGEQKKEGADLGHGASEGDVVGEKARPTWWKKRLHKLFLAAQAKANPEDIIRVRMEC</sequence>
<evidence type="ECO:0000313" key="5">
    <source>
        <dbReference type="Proteomes" id="UP001567538"/>
    </source>
</evidence>
<evidence type="ECO:0000256" key="1">
    <source>
        <dbReference type="SAM" id="Coils"/>
    </source>
</evidence>
<gene>
    <name evidence="4" type="ORF">AAHA92_30872</name>
</gene>
<feature type="domain" description="Retrotransposon gag" evidence="3">
    <location>
        <begin position="186"/>
        <end position="276"/>
    </location>
</feature>
<feature type="coiled-coil region" evidence="1">
    <location>
        <begin position="440"/>
        <end position="474"/>
    </location>
</feature>
<dbReference type="Proteomes" id="UP001567538">
    <property type="component" value="Unassembled WGS sequence"/>
</dbReference>
<reference evidence="4 5" key="1">
    <citation type="submission" date="2024-06" db="EMBL/GenBank/DDBJ databases">
        <title>A chromosome level genome sequence of Diviner's sage (Salvia divinorum).</title>
        <authorList>
            <person name="Ford S.A."/>
            <person name="Ro D.-K."/>
            <person name="Ness R.W."/>
            <person name="Phillips M.A."/>
        </authorList>
    </citation>
    <scope>NUCLEOTIDE SEQUENCE [LARGE SCALE GENOMIC DNA]</scope>
    <source>
        <strain evidence="4">SAF-2024a</strain>
        <tissue evidence="4">Leaf</tissue>
    </source>
</reference>
<evidence type="ECO:0000313" key="4">
    <source>
        <dbReference type="EMBL" id="KAL1534726.1"/>
    </source>
</evidence>
<proteinExistence type="predicted"/>
<keyword evidence="5" id="KW-1185">Reference proteome</keyword>
<dbReference type="Pfam" id="PF03732">
    <property type="entry name" value="Retrotrans_gag"/>
    <property type="match status" value="1"/>
</dbReference>
<organism evidence="4 5">
    <name type="scientific">Salvia divinorum</name>
    <name type="common">Maria pastora</name>
    <name type="synonym">Diviner's sage</name>
    <dbReference type="NCBI Taxonomy" id="28513"/>
    <lineage>
        <taxon>Eukaryota</taxon>
        <taxon>Viridiplantae</taxon>
        <taxon>Streptophyta</taxon>
        <taxon>Embryophyta</taxon>
        <taxon>Tracheophyta</taxon>
        <taxon>Spermatophyta</taxon>
        <taxon>Magnoliopsida</taxon>
        <taxon>eudicotyledons</taxon>
        <taxon>Gunneridae</taxon>
        <taxon>Pentapetalae</taxon>
        <taxon>asterids</taxon>
        <taxon>lamiids</taxon>
        <taxon>Lamiales</taxon>
        <taxon>Lamiaceae</taxon>
        <taxon>Nepetoideae</taxon>
        <taxon>Mentheae</taxon>
        <taxon>Salviinae</taxon>
        <taxon>Salvia</taxon>
        <taxon>Salvia subgen. Calosphace</taxon>
    </lineage>
</organism>
<dbReference type="PANTHER" id="PTHR33067">
    <property type="entry name" value="RNA-DIRECTED DNA POLYMERASE-RELATED"/>
    <property type="match status" value="1"/>
</dbReference>
<dbReference type="Gene3D" id="2.40.70.10">
    <property type="entry name" value="Acid Proteases"/>
    <property type="match status" value="1"/>
</dbReference>
<comment type="caution">
    <text evidence="4">The sequence shown here is derived from an EMBL/GenBank/DDBJ whole genome shotgun (WGS) entry which is preliminary data.</text>
</comment>
<accession>A0ABD1FS99</accession>
<name>A0ABD1FS99_SALDI</name>
<dbReference type="CDD" id="cd00303">
    <property type="entry name" value="retropepsin_like"/>
    <property type="match status" value="1"/>
</dbReference>
<protein>
    <recommendedName>
        <fullName evidence="3">Retrotransposon gag domain-containing protein</fullName>
    </recommendedName>
</protein>
<feature type="compositionally biased region" description="Pro residues" evidence="2">
    <location>
        <begin position="53"/>
        <end position="67"/>
    </location>
</feature>
<evidence type="ECO:0000256" key="2">
    <source>
        <dbReference type="SAM" id="MobiDB-lite"/>
    </source>
</evidence>
<dbReference type="EMBL" id="JBEAFC010000012">
    <property type="protein sequence ID" value="KAL1534726.1"/>
    <property type="molecule type" value="Genomic_DNA"/>
</dbReference>
<evidence type="ECO:0000259" key="3">
    <source>
        <dbReference type="Pfam" id="PF03732"/>
    </source>
</evidence>
<dbReference type="Pfam" id="PF13650">
    <property type="entry name" value="Asp_protease_2"/>
    <property type="match status" value="1"/>
</dbReference>
<dbReference type="InterPro" id="IPR021109">
    <property type="entry name" value="Peptidase_aspartic_dom_sf"/>
</dbReference>
<dbReference type="AlphaFoldDB" id="A0ABD1FS99"/>
<keyword evidence="1" id="KW-0175">Coiled coil</keyword>